<keyword evidence="1" id="KW-0472">Membrane</keyword>
<comment type="caution">
    <text evidence="2">The sequence shown here is derived from an EMBL/GenBank/DDBJ whole genome shotgun (WGS) entry which is preliminary data.</text>
</comment>
<dbReference type="Proteomes" id="UP000274376">
    <property type="component" value="Unassembled WGS sequence"/>
</dbReference>
<protein>
    <submittedName>
        <fullName evidence="2">Uncharacterized protein</fullName>
    </submittedName>
</protein>
<feature type="transmembrane region" description="Helical" evidence="1">
    <location>
        <begin position="5"/>
        <end position="28"/>
    </location>
</feature>
<gene>
    <name evidence="2" type="ORF">D8839_06525</name>
</gene>
<evidence type="ECO:0000313" key="2">
    <source>
        <dbReference type="EMBL" id="RSJ07300.1"/>
    </source>
</evidence>
<organism evidence="2 3">
    <name type="scientific">Streptococcus mitis</name>
    <dbReference type="NCBI Taxonomy" id="28037"/>
    <lineage>
        <taxon>Bacteria</taxon>
        <taxon>Bacillati</taxon>
        <taxon>Bacillota</taxon>
        <taxon>Bacilli</taxon>
        <taxon>Lactobacillales</taxon>
        <taxon>Streptococcaceae</taxon>
        <taxon>Streptococcus</taxon>
        <taxon>Streptococcus mitis group</taxon>
    </lineage>
</organism>
<proteinExistence type="predicted"/>
<keyword evidence="1" id="KW-1133">Transmembrane helix</keyword>
<evidence type="ECO:0000256" key="1">
    <source>
        <dbReference type="SAM" id="Phobius"/>
    </source>
</evidence>
<sequence length="290" mass="33968">MKRKLLLIFCIINIVPLFFILRFAFLIFTTTYDIFPEANQAEVETAVRRTLDLYGFKGDMKVTKFSRDKWTSEKYKIEYNYSEEVDGSRVTVNHALFYRPKSSKYNPQKTDEELAYDGTTKTMLQEFSDMAHKLINQHPVSVSNKEKVESFFKQYENPNLEYVNSYWSVDTESENIQDYYALIEKNRKEGKAFQGLYDLPIDEFLEKEMIKGYIIYRDIVLEEGEKDYFDSEGGLTEFIKNGIDNAELPDALYSVSYYYAGKTGKSYRSGSSVSLKVQNHKMLYYGSNFN</sequence>
<dbReference type="RefSeq" id="WP_125425414.1">
    <property type="nucleotide sequence ID" value="NZ_RJOE01000012.1"/>
</dbReference>
<keyword evidence="1" id="KW-0812">Transmembrane</keyword>
<reference evidence="2 3" key="1">
    <citation type="submission" date="2018-11" db="EMBL/GenBank/DDBJ databases">
        <title>Species Designations Belie Phenotypic and Genotypic Heterogeneity in Oral Streptococci.</title>
        <authorList>
            <person name="Velsko I."/>
        </authorList>
    </citation>
    <scope>NUCLEOTIDE SEQUENCE [LARGE SCALE GENOMIC DNA]</scope>
    <source>
        <strain evidence="2 3">BCC36</strain>
    </source>
</reference>
<name>A0A428EB52_STRMT</name>
<dbReference type="EMBL" id="RJOE01000012">
    <property type="protein sequence ID" value="RSJ07300.1"/>
    <property type="molecule type" value="Genomic_DNA"/>
</dbReference>
<dbReference type="AlphaFoldDB" id="A0A428EB52"/>
<accession>A0A428EB52</accession>
<evidence type="ECO:0000313" key="3">
    <source>
        <dbReference type="Proteomes" id="UP000274376"/>
    </source>
</evidence>